<dbReference type="InterPro" id="IPR004045">
    <property type="entry name" value="Glutathione_S-Trfase_N"/>
</dbReference>
<sequence>MELILHHFDISPFAEKVRLALGLKGLAWRSVEIPFVMPKPDLTALTGGYRKTPVLQIGADIYCDTQCIARELEARFPAQRTLFPGGSEGICLALSAWSDGQFFRPGAGLSMGTNEGLPEAILQDRRAFFNFLDFSTLDTQLPHLYAGFGAQLQLLDTILADGRPYILGDAPSWADILGYFPVWMCRGNIRDGAALLTRYSGIAAWEQRVQAFGHGERTDLDAESALAIAREAESIVVADVSATHLPGLQQGSAVTV</sequence>
<dbReference type="SUPFAM" id="SSF52833">
    <property type="entry name" value="Thioredoxin-like"/>
    <property type="match status" value="1"/>
</dbReference>
<feature type="non-terminal residue" evidence="2">
    <location>
        <position position="256"/>
    </location>
</feature>
<reference evidence="2 3" key="1">
    <citation type="journal article" date="2018" name="Nat. Biotechnol.">
        <title>A standardized bacterial taxonomy based on genome phylogeny substantially revises the tree of life.</title>
        <authorList>
            <person name="Parks D.H."/>
            <person name="Chuvochina M."/>
            <person name="Waite D.W."/>
            <person name="Rinke C."/>
            <person name="Skarshewski A."/>
            <person name="Chaumeil P.A."/>
            <person name="Hugenholtz P."/>
        </authorList>
    </citation>
    <scope>NUCLEOTIDE SEQUENCE [LARGE SCALE GENOMIC DNA]</scope>
    <source>
        <strain evidence="2">UBA9158</strain>
    </source>
</reference>
<dbReference type="EMBL" id="DMND01000128">
    <property type="protein sequence ID" value="HAN27860.1"/>
    <property type="molecule type" value="Genomic_DNA"/>
</dbReference>
<dbReference type="Gene3D" id="1.20.1050.10">
    <property type="match status" value="1"/>
</dbReference>
<dbReference type="InterPro" id="IPR036282">
    <property type="entry name" value="Glutathione-S-Trfase_C_sf"/>
</dbReference>
<keyword evidence="2" id="KW-0808">Transferase</keyword>
<dbReference type="PROSITE" id="PS50404">
    <property type="entry name" value="GST_NTER"/>
    <property type="match status" value="1"/>
</dbReference>
<accession>A0A3C1KM85</accession>
<dbReference type="Pfam" id="PF13417">
    <property type="entry name" value="GST_N_3"/>
    <property type="match status" value="1"/>
</dbReference>
<dbReference type="SUPFAM" id="SSF47616">
    <property type="entry name" value="GST C-terminal domain-like"/>
    <property type="match status" value="1"/>
</dbReference>
<dbReference type="Proteomes" id="UP000259273">
    <property type="component" value="Unassembled WGS sequence"/>
</dbReference>
<proteinExistence type="predicted"/>
<dbReference type="CDD" id="cd00570">
    <property type="entry name" value="GST_N_family"/>
    <property type="match status" value="1"/>
</dbReference>
<dbReference type="GO" id="GO:0016740">
    <property type="term" value="F:transferase activity"/>
    <property type="evidence" value="ECO:0007669"/>
    <property type="project" value="UniProtKB-KW"/>
</dbReference>
<name>A0A3C1KM85_9GAMM</name>
<dbReference type="AlphaFoldDB" id="A0A3C1KM85"/>
<evidence type="ECO:0000313" key="3">
    <source>
        <dbReference type="Proteomes" id="UP000259273"/>
    </source>
</evidence>
<dbReference type="Gene3D" id="3.40.30.110">
    <property type="match status" value="1"/>
</dbReference>
<gene>
    <name evidence="2" type="ORF">DCP75_09105</name>
</gene>
<feature type="domain" description="GST N-terminal" evidence="1">
    <location>
        <begin position="1"/>
        <end position="80"/>
    </location>
</feature>
<protein>
    <submittedName>
        <fullName evidence="2">Glutathione S-transferase family protein</fullName>
    </submittedName>
</protein>
<dbReference type="InterPro" id="IPR036249">
    <property type="entry name" value="Thioredoxin-like_sf"/>
</dbReference>
<comment type="caution">
    <text evidence="2">The sequence shown here is derived from an EMBL/GenBank/DDBJ whole genome shotgun (WGS) entry which is preliminary data.</text>
</comment>
<evidence type="ECO:0000313" key="2">
    <source>
        <dbReference type="EMBL" id="HAN27860.1"/>
    </source>
</evidence>
<organism evidence="2 3">
    <name type="scientific">Haliea salexigens</name>
    <dbReference type="NCBI Taxonomy" id="287487"/>
    <lineage>
        <taxon>Bacteria</taxon>
        <taxon>Pseudomonadati</taxon>
        <taxon>Pseudomonadota</taxon>
        <taxon>Gammaproteobacteria</taxon>
        <taxon>Cellvibrionales</taxon>
        <taxon>Halieaceae</taxon>
        <taxon>Haliea</taxon>
    </lineage>
</organism>
<evidence type="ECO:0000259" key="1">
    <source>
        <dbReference type="PROSITE" id="PS50404"/>
    </source>
</evidence>